<dbReference type="AlphaFoldDB" id="A0A917D7A3"/>
<dbReference type="InterPro" id="IPR020007">
    <property type="entry name" value="NeuB/NeuA"/>
</dbReference>
<dbReference type="NCBIfam" id="TIGR03569">
    <property type="entry name" value="NeuB_NnaB"/>
    <property type="match status" value="1"/>
</dbReference>
<dbReference type="Gene3D" id="3.20.20.70">
    <property type="entry name" value="Aldolase class I"/>
    <property type="match status" value="1"/>
</dbReference>
<dbReference type="PANTHER" id="PTHR42966">
    <property type="entry name" value="N-ACETYLNEURAMINATE SYNTHASE"/>
    <property type="match status" value="1"/>
</dbReference>
<dbReference type="Pfam" id="PF08666">
    <property type="entry name" value="SAF"/>
    <property type="match status" value="1"/>
</dbReference>
<proteinExistence type="predicted"/>
<evidence type="ECO:0000259" key="1">
    <source>
        <dbReference type="PROSITE" id="PS50844"/>
    </source>
</evidence>
<feature type="domain" description="AFP-like" evidence="1">
    <location>
        <begin position="304"/>
        <end position="356"/>
    </location>
</feature>
<dbReference type="Gene3D" id="3.90.1210.10">
    <property type="entry name" value="Antifreeze-like/N-acetylneuraminic acid synthase C-terminal domain"/>
    <property type="match status" value="1"/>
</dbReference>
<name>A0A917D7A3_9BACI</name>
<keyword evidence="3" id="KW-1185">Reference proteome</keyword>
<accession>A0A917D7A3</accession>
<reference evidence="2" key="2">
    <citation type="submission" date="2020-09" db="EMBL/GenBank/DDBJ databases">
        <authorList>
            <person name="Sun Q."/>
            <person name="Zhou Y."/>
        </authorList>
    </citation>
    <scope>NUCLEOTIDE SEQUENCE</scope>
    <source>
        <strain evidence="2">CGMCC 1.15760</strain>
    </source>
</reference>
<dbReference type="InterPro" id="IPR013974">
    <property type="entry name" value="SAF"/>
</dbReference>
<dbReference type="SUPFAM" id="SSF51269">
    <property type="entry name" value="AFP III-like domain"/>
    <property type="match status" value="1"/>
</dbReference>
<dbReference type="RefSeq" id="WP_188613384.1">
    <property type="nucleotide sequence ID" value="NZ_BMJT01000001.1"/>
</dbReference>
<gene>
    <name evidence="2" type="ORF">GCM10007425_04490</name>
</gene>
<dbReference type="InterPro" id="IPR036732">
    <property type="entry name" value="AFP_Neu5c_C_sf"/>
</dbReference>
<dbReference type="InterPro" id="IPR057736">
    <property type="entry name" value="SAF_PseI/NeuA/NeuB"/>
</dbReference>
<dbReference type="CDD" id="cd11615">
    <property type="entry name" value="SAF_NeuB_like"/>
    <property type="match status" value="1"/>
</dbReference>
<organism evidence="2 3">
    <name type="scientific">Lysinibacillus alkalisoli</name>
    <dbReference type="NCBI Taxonomy" id="1911548"/>
    <lineage>
        <taxon>Bacteria</taxon>
        <taxon>Bacillati</taxon>
        <taxon>Bacillota</taxon>
        <taxon>Bacilli</taxon>
        <taxon>Bacillales</taxon>
        <taxon>Bacillaceae</taxon>
        <taxon>Lysinibacillus</taxon>
    </lineage>
</organism>
<dbReference type="GO" id="GO:0047444">
    <property type="term" value="F:N-acylneuraminate-9-phosphate synthase activity"/>
    <property type="evidence" value="ECO:0007669"/>
    <property type="project" value="TreeGrafter"/>
</dbReference>
<evidence type="ECO:0000313" key="2">
    <source>
        <dbReference type="EMBL" id="GGG13302.1"/>
    </source>
</evidence>
<evidence type="ECO:0000313" key="3">
    <source>
        <dbReference type="Proteomes" id="UP000616608"/>
    </source>
</evidence>
<dbReference type="Proteomes" id="UP000616608">
    <property type="component" value="Unassembled WGS sequence"/>
</dbReference>
<dbReference type="InterPro" id="IPR013785">
    <property type="entry name" value="Aldolase_TIM"/>
</dbReference>
<dbReference type="PANTHER" id="PTHR42966:SF1">
    <property type="entry name" value="SIALIC ACID SYNTHASE"/>
    <property type="match status" value="1"/>
</dbReference>
<dbReference type="GO" id="GO:0016051">
    <property type="term" value="P:carbohydrate biosynthetic process"/>
    <property type="evidence" value="ECO:0007669"/>
    <property type="project" value="InterPro"/>
</dbReference>
<reference evidence="2" key="1">
    <citation type="journal article" date="2014" name="Int. J. Syst. Evol. Microbiol.">
        <title>Complete genome sequence of Corynebacterium casei LMG S-19264T (=DSM 44701T), isolated from a smear-ripened cheese.</title>
        <authorList>
            <consortium name="US DOE Joint Genome Institute (JGI-PGF)"/>
            <person name="Walter F."/>
            <person name="Albersmeier A."/>
            <person name="Kalinowski J."/>
            <person name="Ruckert C."/>
        </authorList>
    </citation>
    <scope>NUCLEOTIDE SEQUENCE</scope>
    <source>
        <strain evidence="2">CGMCC 1.15760</strain>
    </source>
</reference>
<dbReference type="SUPFAM" id="SSF51569">
    <property type="entry name" value="Aldolase"/>
    <property type="match status" value="1"/>
</dbReference>
<dbReference type="EMBL" id="BMJT01000001">
    <property type="protein sequence ID" value="GGG13302.1"/>
    <property type="molecule type" value="Genomic_DNA"/>
</dbReference>
<dbReference type="InterPro" id="IPR013132">
    <property type="entry name" value="PseI/NeuA/B-like_N"/>
</dbReference>
<protein>
    <submittedName>
        <fullName evidence="2">N-acetylneuraminate synthase</fullName>
    </submittedName>
</protein>
<dbReference type="PROSITE" id="PS50844">
    <property type="entry name" value="AFP_LIKE"/>
    <property type="match status" value="1"/>
</dbReference>
<dbReference type="InterPro" id="IPR006190">
    <property type="entry name" value="SAF_AFP_Neu5Ac"/>
</dbReference>
<comment type="caution">
    <text evidence="2">The sequence shown here is derived from an EMBL/GenBank/DDBJ whole genome shotgun (WGS) entry which is preliminary data.</text>
</comment>
<dbReference type="InterPro" id="IPR051690">
    <property type="entry name" value="PseI-like"/>
</dbReference>
<sequence>MSTYIIAEAGVNHNGSLDLAKVLIDIAKEAGADAVKFQTFKAENLVTKDAKQATYQEQNMGQETSQYDMLKQLELSHEAFFELKQYCDKKEIDFLSTPFDEESAQFLVEDLKMTSIKIPSGELTNSPFIYELAKYRKPMILSTGMGTLDEIEEALGFIAYGLANKQYVTKENSKQFYQTQVAKDLLKEYVTLLHCTTAYPTPNEEVNLNAITTLQENYNISVGFSDHSQGIMASIGAVGLGATVIEKHFTISTGLSGPDHKASLVPSELITLVKQIRLMEQLLGTVFKEPTQTELANKLATRKSIVAKRAIKKGECLTVNNMTVKRPGNGIAPSEWWRLLGTEAVADFEEDTLIYE</sequence>
<dbReference type="Pfam" id="PF03102">
    <property type="entry name" value="NeuB"/>
    <property type="match status" value="1"/>
</dbReference>